<feature type="domain" description="ShKT" evidence="6">
    <location>
        <begin position="137"/>
        <end position="170"/>
    </location>
</feature>
<feature type="disulfide bond" evidence="4">
    <location>
        <begin position="145"/>
        <end position="163"/>
    </location>
</feature>
<dbReference type="InterPro" id="IPR050759">
    <property type="entry name" value="Serine_protease_kringle"/>
</dbReference>
<dbReference type="InterPro" id="IPR003582">
    <property type="entry name" value="ShKT_dom"/>
</dbReference>
<gene>
    <name evidence="7" type="ORF">ACJMK2_027025</name>
</gene>
<name>A0ABD3XLK2_SINWO</name>
<dbReference type="InterPro" id="IPR000001">
    <property type="entry name" value="Kringle"/>
</dbReference>
<dbReference type="Proteomes" id="UP001634394">
    <property type="component" value="Unassembled WGS sequence"/>
</dbReference>
<evidence type="ECO:0000256" key="1">
    <source>
        <dbReference type="ARBA" id="ARBA00022572"/>
    </source>
</evidence>
<dbReference type="AlphaFoldDB" id="A0ABD3XLK2"/>
<evidence type="ECO:0000313" key="8">
    <source>
        <dbReference type="Proteomes" id="UP001634394"/>
    </source>
</evidence>
<evidence type="ECO:0000256" key="2">
    <source>
        <dbReference type="ARBA" id="ARBA00023157"/>
    </source>
</evidence>
<dbReference type="SUPFAM" id="SSF57440">
    <property type="entry name" value="Kringle-like"/>
    <property type="match status" value="2"/>
</dbReference>
<keyword evidence="8" id="KW-1185">Reference proteome</keyword>
<feature type="domain" description="Kringle" evidence="5">
    <location>
        <begin position="1"/>
        <end position="60"/>
    </location>
</feature>
<evidence type="ECO:0000256" key="4">
    <source>
        <dbReference type="PROSITE-ProRule" id="PRU01005"/>
    </source>
</evidence>
<dbReference type="PROSITE" id="PS51670">
    <property type="entry name" value="SHKT"/>
    <property type="match status" value="1"/>
</dbReference>
<dbReference type="PANTHER" id="PTHR24261:SF7">
    <property type="entry name" value="KRINGLE DOMAIN-CONTAINING PROTEIN"/>
    <property type="match status" value="1"/>
</dbReference>
<dbReference type="Pfam" id="PF01549">
    <property type="entry name" value="ShK"/>
    <property type="match status" value="1"/>
</dbReference>
<evidence type="ECO:0008006" key="9">
    <source>
        <dbReference type="Google" id="ProtNLM"/>
    </source>
</evidence>
<dbReference type="InterPro" id="IPR038178">
    <property type="entry name" value="Kringle_sf"/>
</dbReference>
<dbReference type="Pfam" id="PF00051">
    <property type="entry name" value="Kringle"/>
    <property type="match status" value="1"/>
</dbReference>
<evidence type="ECO:0000313" key="7">
    <source>
        <dbReference type="EMBL" id="KAL3887069.1"/>
    </source>
</evidence>
<organism evidence="7 8">
    <name type="scientific">Sinanodonta woodiana</name>
    <name type="common">Chinese pond mussel</name>
    <name type="synonym">Anodonta woodiana</name>
    <dbReference type="NCBI Taxonomy" id="1069815"/>
    <lineage>
        <taxon>Eukaryota</taxon>
        <taxon>Metazoa</taxon>
        <taxon>Spiralia</taxon>
        <taxon>Lophotrochozoa</taxon>
        <taxon>Mollusca</taxon>
        <taxon>Bivalvia</taxon>
        <taxon>Autobranchia</taxon>
        <taxon>Heteroconchia</taxon>
        <taxon>Palaeoheterodonta</taxon>
        <taxon>Unionida</taxon>
        <taxon>Unionoidea</taxon>
        <taxon>Unionidae</taxon>
        <taxon>Unioninae</taxon>
        <taxon>Sinanodonta</taxon>
    </lineage>
</organism>
<sequence length="170" mass="19108">MCDRWDAHLVPNDPLVQMLPGQSLVGAANYCRDPDNKGHPWCYIKGHPSKSWEFCDVPYCQECYYAHQSHVYNGYVSSTNNGGCLNWAGTFSDSSFIDGNITKAKNYCRDPDITGYPYCLTTHGFTPCMIPQCKGTCENDPATNCEHLKPIICQSEHLARLYCPKSCNMC</sequence>
<keyword evidence="1 3" id="KW-0420">Kringle</keyword>
<dbReference type="PANTHER" id="PTHR24261">
    <property type="entry name" value="PLASMINOGEN-RELATED"/>
    <property type="match status" value="1"/>
</dbReference>
<dbReference type="EMBL" id="JBJQND010000002">
    <property type="protein sequence ID" value="KAL3887069.1"/>
    <property type="molecule type" value="Genomic_DNA"/>
</dbReference>
<feature type="non-terminal residue" evidence="7">
    <location>
        <position position="170"/>
    </location>
</feature>
<keyword evidence="2 4" id="KW-1015">Disulfide bond</keyword>
<dbReference type="Gene3D" id="2.40.20.10">
    <property type="entry name" value="Plasminogen Kringle 4"/>
    <property type="match status" value="2"/>
</dbReference>
<dbReference type="PRINTS" id="PR00018">
    <property type="entry name" value="KRINGLE"/>
</dbReference>
<protein>
    <recommendedName>
        <fullName evidence="9">Kringle domain-containing protein</fullName>
    </recommendedName>
</protein>
<reference evidence="7 8" key="1">
    <citation type="submission" date="2024-11" db="EMBL/GenBank/DDBJ databases">
        <title>Chromosome-level genome assembly of the freshwater bivalve Anodonta woodiana.</title>
        <authorList>
            <person name="Chen X."/>
        </authorList>
    </citation>
    <scope>NUCLEOTIDE SEQUENCE [LARGE SCALE GENOMIC DNA]</scope>
    <source>
        <strain evidence="7">MN2024</strain>
        <tissue evidence="7">Gills</tissue>
    </source>
</reference>
<comment type="caution">
    <text evidence="7">The sequence shown here is derived from an EMBL/GenBank/DDBJ whole genome shotgun (WGS) entry which is preliminary data.</text>
</comment>
<proteinExistence type="predicted"/>
<dbReference type="SMART" id="SM00130">
    <property type="entry name" value="KR"/>
    <property type="match status" value="1"/>
</dbReference>
<accession>A0ABD3XLK2</accession>
<evidence type="ECO:0000259" key="5">
    <source>
        <dbReference type="PROSITE" id="PS50070"/>
    </source>
</evidence>
<evidence type="ECO:0000256" key="3">
    <source>
        <dbReference type="PROSITE-ProRule" id="PRU00121"/>
    </source>
</evidence>
<comment type="caution">
    <text evidence="3">Lacks conserved residue(s) required for the propagation of feature annotation.</text>
</comment>
<dbReference type="PROSITE" id="PS50070">
    <property type="entry name" value="KRINGLE_2"/>
    <property type="match status" value="2"/>
</dbReference>
<dbReference type="InterPro" id="IPR013806">
    <property type="entry name" value="Kringle-like"/>
</dbReference>
<feature type="domain" description="Kringle" evidence="5">
    <location>
        <begin position="62"/>
        <end position="133"/>
    </location>
</feature>
<evidence type="ECO:0000259" key="6">
    <source>
        <dbReference type="PROSITE" id="PS51670"/>
    </source>
</evidence>